<dbReference type="Proteomes" id="UP000629713">
    <property type="component" value="Unassembled WGS sequence"/>
</dbReference>
<evidence type="ECO:0000256" key="26">
    <source>
        <dbReference type="ARBA" id="ARBA00051406"/>
    </source>
</evidence>
<evidence type="ECO:0000256" key="27">
    <source>
        <dbReference type="ARBA" id="ARBA00063955"/>
    </source>
</evidence>
<comment type="similarity">
    <text evidence="6">Belongs to the purine nucleoside phosphorylase YfiH/LACC1 family.</text>
</comment>
<dbReference type="AlphaFoldDB" id="A0A852FIB4"/>
<evidence type="ECO:0000256" key="2">
    <source>
        <dbReference type="ARBA" id="ARBA00004123"/>
    </source>
</evidence>
<comment type="catalytic activity">
    <reaction evidence="1">
        <text>inosine + phosphate = alpha-D-ribose 1-phosphate + hypoxanthine</text>
        <dbReference type="Rhea" id="RHEA:27646"/>
        <dbReference type="ChEBI" id="CHEBI:17368"/>
        <dbReference type="ChEBI" id="CHEBI:17596"/>
        <dbReference type="ChEBI" id="CHEBI:43474"/>
        <dbReference type="ChEBI" id="CHEBI:57720"/>
        <dbReference type="EC" id="2.4.2.1"/>
    </reaction>
    <physiologicalReaction direction="left-to-right" evidence="1">
        <dbReference type="Rhea" id="RHEA:27647"/>
    </physiologicalReaction>
</comment>
<proteinExistence type="inferred from homology"/>
<evidence type="ECO:0000256" key="24">
    <source>
        <dbReference type="ARBA" id="ARBA00048968"/>
    </source>
</evidence>
<dbReference type="GO" id="GO:0005634">
    <property type="term" value="C:nucleus"/>
    <property type="evidence" value="ECO:0007669"/>
    <property type="project" value="UniProtKB-SubCell"/>
</dbReference>
<dbReference type="FunFam" id="3.60.140.10:FF:000002">
    <property type="entry name" value="Laccase (multicopper oxidoreductase) domain-containing 1"/>
    <property type="match status" value="1"/>
</dbReference>
<evidence type="ECO:0000256" key="10">
    <source>
        <dbReference type="ARBA" id="ARBA00022490"/>
    </source>
</evidence>
<evidence type="ECO:0000256" key="14">
    <source>
        <dbReference type="ARBA" id="ARBA00022723"/>
    </source>
</evidence>
<evidence type="ECO:0000256" key="17">
    <source>
        <dbReference type="ARBA" id="ARBA00022833"/>
    </source>
</evidence>
<evidence type="ECO:0000256" key="21">
    <source>
        <dbReference type="ARBA" id="ARBA00023198"/>
    </source>
</evidence>
<evidence type="ECO:0000256" key="20">
    <source>
        <dbReference type="ARBA" id="ARBA00023140"/>
    </source>
</evidence>
<comment type="catalytic activity">
    <reaction evidence="26">
        <text>guanosine + phosphate = alpha-D-ribose 1-phosphate + guanine</text>
        <dbReference type="Rhea" id="RHEA:13233"/>
        <dbReference type="ChEBI" id="CHEBI:16235"/>
        <dbReference type="ChEBI" id="CHEBI:16750"/>
        <dbReference type="ChEBI" id="CHEBI:43474"/>
        <dbReference type="ChEBI" id="CHEBI:57720"/>
        <dbReference type="EC" id="2.4.2.1"/>
    </reaction>
    <physiologicalReaction direction="left-to-right" evidence="26">
        <dbReference type="Rhea" id="RHEA:13234"/>
    </physiologicalReaction>
</comment>
<comment type="catalytic activity">
    <reaction evidence="25">
        <text>S-methyl-5'-thioadenosine + phosphate = 5-(methylsulfanyl)-alpha-D-ribose 1-phosphate + adenine</text>
        <dbReference type="Rhea" id="RHEA:11852"/>
        <dbReference type="ChEBI" id="CHEBI:16708"/>
        <dbReference type="ChEBI" id="CHEBI:17509"/>
        <dbReference type="ChEBI" id="CHEBI:43474"/>
        <dbReference type="ChEBI" id="CHEBI:58533"/>
        <dbReference type="EC" id="2.4.2.28"/>
    </reaction>
    <physiologicalReaction direction="left-to-right" evidence="25">
        <dbReference type="Rhea" id="RHEA:11853"/>
    </physiologicalReaction>
</comment>
<evidence type="ECO:0000256" key="16">
    <source>
        <dbReference type="ARBA" id="ARBA00022824"/>
    </source>
</evidence>
<dbReference type="EC" id="2.4.2.28" evidence="8"/>
<comment type="caution">
    <text evidence="34">The sequence shown here is derived from an EMBL/GenBank/DDBJ whole genome shotgun (WGS) entry which is preliminary data.</text>
</comment>
<dbReference type="GO" id="GO:0016787">
    <property type="term" value="F:hydrolase activity"/>
    <property type="evidence" value="ECO:0007669"/>
    <property type="project" value="UniProtKB-KW"/>
</dbReference>
<evidence type="ECO:0000313" key="35">
    <source>
        <dbReference type="Proteomes" id="UP000629713"/>
    </source>
</evidence>
<keyword evidence="18" id="KW-0391">Immunity</keyword>
<dbReference type="GO" id="GO:0045087">
    <property type="term" value="P:innate immune response"/>
    <property type="evidence" value="ECO:0007669"/>
    <property type="project" value="UniProtKB-KW"/>
</dbReference>
<evidence type="ECO:0000256" key="23">
    <source>
        <dbReference type="ARBA" id="ARBA00047989"/>
    </source>
</evidence>
<dbReference type="CDD" id="cd16833">
    <property type="entry name" value="YfiH"/>
    <property type="match status" value="1"/>
</dbReference>
<gene>
    <name evidence="34" type="primary">Lacc1</name>
    <name evidence="34" type="ORF">PEUTAE_R10593</name>
</gene>
<dbReference type="GO" id="GO:0017061">
    <property type="term" value="F:S-methyl-5-thioadenosine phosphorylase activity"/>
    <property type="evidence" value="ECO:0007669"/>
    <property type="project" value="UniProtKB-EC"/>
</dbReference>
<keyword evidence="22" id="KW-0539">Nucleus</keyword>
<protein>
    <recommendedName>
        <fullName evidence="28">Purine nucleoside phosphorylase LACC1</fullName>
        <ecNumber evidence="7">2.4.2.1</ecNumber>
        <ecNumber evidence="8">2.4.2.28</ecNumber>
        <ecNumber evidence="9">3.5.4.4</ecNumber>
    </recommendedName>
    <alternativeName>
        <fullName evidence="31">Adenosine deaminase LACC1</fullName>
    </alternativeName>
    <alternativeName>
        <fullName evidence="30">Fatty acid metabolism-immunity nexus</fullName>
    </alternativeName>
    <alternativeName>
        <fullName evidence="29">Guanosine phosphorylase LACC1</fullName>
    </alternativeName>
    <alternativeName>
        <fullName evidence="32">Laccase domain-containing protein 1</fullName>
    </alternativeName>
    <alternativeName>
        <fullName evidence="33">S-methyl-5'-thioadenosine phosphorylase LACC1</fullName>
    </alternativeName>
</protein>
<keyword evidence="14" id="KW-0479">Metal-binding</keyword>
<evidence type="ECO:0000256" key="15">
    <source>
        <dbReference type="ARBA" id="ARBA00022801"/>
    </source>
</evidence>
<evidence type="ECO:0000256" key="8">
    <source>
        <dbReference type="ARBA" id="ARBA00011976"/>
    </source>
</evidence>
<keyword evidence="10" id="KW-0963">Cytoplasm</keyword>
<dbReference type="Pfam" id="PF02578">
    <property type="entry name" value="Cu-oxidase_4"/>
    <property type="match status" value="1"/>
</dbReference>
<dbReference type="InterPro" id="IPR011324">
    <property type="entry name" value="Cytotoxic_necrot_fac-like_cat"/>
</dbReference>
<dbReference type="GO" id="GO:0006954">
    <property type="term" value="P:inflammatory response"/>
    <property type="evidence" value="ECO:0007669"/>
    <property type="project" value="UniProtKB-KW"/>
</dbReference>
<dbReference type="PANTHER" id="PTHR30616">
    <property type="entry name" value="UNCHARACTERIZED PROTEIN YFIH"/>
    <property type="match status" value="1"/>
</dbReference>
<evidence type="ECO:0000256" key="1">
    <source>
        <dbReference type="ARBA" id="ARBA00000553"/>
    </source>
</evidence>
<evidence type="ECO:0000256" key="6">
    <source>
        <dbReference type="ARBA" id="ARBA00007353"/>
    </source>
</evidence>
<dbReference type="EC" id="2.4.2.1" evidence="7"/>
<feature type="non-terminal residue" evidence="34">
    <location>
        <position position="1"/>
    </location>
</feature>
<evidence type="ECO:0000256" key="4">
    <source>
        <dbReference type="ARBA" id="ARBA00004275"/>
    </source>
</evidence>
<keyword evidence="15" id="KW-0378">Hydrolase</keyword>
<organism evidence="34 35">
    <name type="scientific">Peucedramus taeniatus</name>
    <name type="common">Olive warbler</name>
    <dbReference type="NCBI Taxonomy" id="135441"/>
    <lineage>
        <taxon>Eukaryota</taxon>
        <taxon>Metazoa</taxon>
        <taxon>Chordata</taxon>
        <taxon>Craniata</taxon>
        <taxon>Vertebrata</taxon>
        <taxon>Euteleostomi</taxon>
        <taxon>Archelosauria</taxon>
        <taxon>Archosauria</taxon>
        <taxon>Dinosauria</taxon>
        <taxon>Saurischia</taxon>
        <taxon>Theropoda</taxon>
        <taxon>Coelurosauria</taxon>
        <taxon>Aves</taxon>
        <taxon>Neognathae</taxon>
        <taxon>Neoaves</taxon>
        <taxon>Telluraves</taxon>
        <taxon>Australaves</taxon>
        <taxon>Passeriformes</taxon>
        <taxon>Passeroidea</taxon>
        <taxon>Fringillidae</taxon>
        <taxon>Peucedraminae</taxon>
        <taxon>Peucedramus</taxon>
    </lineage>
</organism>
<evidence type="ECO:0000256" key="31">
    <source>
        <dbReference type="ARBA" id="ARBA00079781"/>
    </source>
</evidence>
<evidence type="ECO:0000256" key="12">
    <source>
        <dbReference type="ARBA" id="ARBA00022588"/>
    </source>
</evidence>
<dbReference type="EC" id="3.5.4.4" evidence="9"/>
<evidence type="ECO:0000256" key="18">
    <source>
        <dbReference type="ARBA" id="ARBA00022859"/>
    </source>
</evidence>
<evidence type="ECO:0000256" key="9">
    <source>
        <dbReference type="ARBA" id="ARBA00012784"/>
    </source>
</evidence>
<evidence type="ECO:0000256" key="28">
    <source>
        <dbReference type="ARBA" id="ARBA00071637"/>
    </source>
</evidence>
<dbReference type="Gene3D" id="3.60.140.10">
    <property type="entry name" value="CNF1/YfiH-like putative cysteine hydrolases"/>
    <property type="match status" value="1"/>
</dbReference>
<dbReference type="EMBL" id="WBNO01015010">
    <property type="protein sequence ID" value="NXQ15411.1"/>
    <property type="molecule type" value="Genomic_DNA"/>
</dbReference>
<comment type="subunit">
    <text evidence="27">Interacts with FASN. Interacts with SDHA. Interacts with ATF6, EIF2AK3 and ERN1.</text>
</comment>
<evidence type="ECO:0000256" key="19">
    <source>
        <dbReference type="ARBA" id="ARBA00022990"/>
    </source>
</evidence>
<dbReference type="SUPFAM" id="SSF64438">
    <property type="entry name" value="CNF1/YfiH-like putative cysteine hydrolases"/>
    <property type="match status" value="1"/>
</dbReference>
<evidence type="ECO:0000256" key="5">
    <source>
        <dbReference type="ARBA" id="ARBA00004496"/>
    </source>
</evidence>
<comment type="catalytic activity">
    <reaction evidence="23">
        <text>adenosine + H2O + H(+) = inosine + NH4(+)</text>
        <dbReference type="Rhea" id="RHEA:24408"/>
        <dbReference type="ChEBI" id="CHEBI:15377"/>
        <dbReference type="ChEBI" id="CHEBI:15378"/>
        <dbReference type="ChEBI" id="CHEBI:16335"/>
        <dbReference type="ChEBI" id="CHEBI:17596"/>
        <dbReference type="ChEBI" id="CHEBI:28938"/>
        <dbReference type="EC" id="3.5.4.4"/>
    </reaction>
    <physiologicalReaction direction="left-to-right" evidence="23">
        <dbReference type="Rhea" id="RHEA:24409"/>
    </physiologicalReaction>
</comment>
<keyword evidence="12" id="KW-0399">Innate immunity</keyword>
<evidence type="ECO:0000256" key="29">
    <source>
        <dbReference type="ARBA" id="ARBA00075738"/>
    </source>
</evidence>
<dbReference type="GO" id="GO:0005777">
    <property type="term" value="C:peroxisome"/>
    <property type="evidence" value="ECO:0007669"/>
    <property type="project" value="UniProtKB-SubCell"/>
</dbReference>
<dbReference type="GO" id="GO:0031347">
    <property type="term" value="P:regulation of defense response"/>
    <property type="evidence" value="ECO:0007669"/>
    <property type="project" value="UniProtKB-ARBA"/>
</dbReference>
<keyword evidence="17" id="KW-0862">Zinc</keyword>
<keyword evidence="16" id="KW-0256">Endoplasmic reticulum</keyword>
<dbReference type="GO" id="GO:0005783">
    <property type="term" value="C:endoplasmic reticulum"/>
    <property type="evidence" value="ECO:0007669"/>
    <property type="project" value="UniProtKB-SubCell"/>
</dbReference>
<evidence type="ECO:0000256" key="3">
    <source>
        <dbReference type="ARBA" id="ARBA00004240"/>
    </source>
</evidence>
<evidence type="ECO:0000313" key="34">
    <source>
        <dbReference type="EMBL" id="NXQ15411.1"/>
    </source>
</evidence>
<dbReference type="PANTHER" id="PTHR30616:SF2">
    <property type="entry name" value="PURINE NUCLEOSIDE PHOSPHORYLASE LACC1"/>
    <property type="match status" value="1"/>
</dbReference>
<keyword evidence="19" id="KW-0007">Acetylation</keyword>
<keyword evidence="21" id="KW-0395">Inflammatory response</keyword>
<keyword evidence="13" id="KW-0808">Transferase</keyword>
<reference evidence="34" key="1">
    <citation type="submission" date="2019-09" db="EMBL/GenBank/DDBJ databases">
        <title>Bird 10,000 Genomes (B10K) Project - Family phase.</title>
        <authorList>
            <person name="Zhang G."/>
        </authorList>
    </citation>
    <scope>NUCLEOTIDE SEQUENCE</scope>
    <source>
        <strain evidence="34">B10K-DU-002-52</strain>
        <tissue evidence="34">Muscle</tissue>
    </source>
</reference>
<evidence type="ECO:0000256" key="22">
    <source>
        <dbReference type="ARBA" id="ARBA00023242"/>
    </source>
</evidence>
<dbReference type="InterPro" id="IPR003730">
    <property type="entry name" value="Cu_polyphenol_OxRdtase"/>
</dbReference>
<dbReference type="GO" id="GO:0005507">
    <property type="term" value="F:copper ion binding"/>
    <property type="evidence" value="ECO:0007669"/>
    <property type="project" value="TreeGrafter"/>
</dbReference>
<feature type="non-terminal residue" evidence="34">
    <location>
        <position position="438"/>
    </location>
</feature>
<evidence type="ECO:0000256" key="11">
    <source>
        <dbReference type="ARBA" id="ARBA00022553"/>
    </source>
</evidence>
<evidence type="ECO:0000256" key="13">
    <source>
        <dbReference type="ARBA" id="ARBA00022679"/>
    </source>
</evidence>
<comment type="catalytic activity">
    <reaction evidence="24">
        <text>adenosine + phosphate = alpha-D-ribose 1-phosphate + adenine</text>
        <dbReference type="Rhea" id="RHEA:27642"/>
        <dbReference type="ChEBI" id="CHEBI:16335"/>
        <dbReference type="ChEBI" id="CHEBI:16708"/>
        <dbReference type="ChEBI" id="CHEBI:43474"/>
        <dbReference type="ChEBI" id="CHEBI:57720"/>
        <dbReference type="EC" id="2.4.2.1"/>
    </reaction>
    <physiologicalReaction direction="left-to-right" evidence="24">
        <dbReference type="Rhea" id="RHEA:27643"/>
    </physiologicalReaction>
</comment>
<keyword evidence="35" id="KW-1185">Reference proteome</keyword>
<keyword evidence="20" id="KW-0576">Peroxisome</keyword>
<dbReference type="InterPro" id="IPR038371">
    <property type="entry name" value="Cu_polyphenol_OxRdtase_sf"/>
</dbReference>
<comment type="subcellular location">
    <subcellularLocation>
        <location evidence="5">Cytoplasm</location>
    </subcellularLocation>
    <subcellularLocation>
        <location evidence="3">Endoplasmic reticulum</location>
    </subcellularLocation>
    <subcellularLocation>
        <location evidence="2">Nucleus</location>
    </subcellularLocation>
    <subcellularLocation>
        <location evidence="4">Peroxisome</location>
    </subcellularLocation>
</comment>
<evidence type="ECO:0000256" key="25">
    <source>
        <dbReference type="ARBA" id="ARBA00049893"/>
    </source>
</evidence>
<keyword evidence="11" id="KW-0597">Phosphoprotein</keyword>
<accession>A0A852FIB4</accession>
<evidence type="ECO:0000256" key="30">
    <source>
        <dbReference type="ARBA" id="ARBA00079351"/>
    </source>
</evidence>
<sequence>MVEAVLIDLFSLPANLQNNIQGLLHSTLEAIEKCSSIHAPFVYVMCCQRQGSEKKGEQESLLPALRGFQSLKRRLEVVCAQNTAAALYTVKQRLDEKDLSIIKVILPTLRKDLMKVYINHLFTAVYQFEFEDLQAVSNSESLQIPEHQHEGQTLPSQDVALIQNEIQTYLESLPSLKGELTILRSSLIPDDIFLHGFTTRTGGISYIPTLSSCNLFSSSKRRDPQVVVKENLRRLANTAGFNPEAFHRVKVDHANAVCIMGKTEPDNYDGIVTNQTGVTLAAPGADCIPVLFADPVRRACGAAHSGWKGTLLGVSMATVNAMVSEYGCNLKDILVVLGPSVGPCCYKLPHESAKEFHRIDPKCVRLFDSASPYIDIRRATRILLERGGILPENIQDDSITDQDQNITFCTSCHPDKFYSHFRDGTNFGTQIGFISIKD</sequence>
<name>A0A852FIB4_PEUTA</name>
<evidence type="ECO:0000256" key="33">
    <source>
        <dbReference type="ARBA" id="ARBA00081957"/>
    </source>
</evidence>
<evidence type="ECO:0000256" key="7">
    <source>
        <dbReference type="ARBA" id="ARBA00011886"/>
    </source>
</evidence>
<evidence type="ECO:0000256" key="32">
    <source>
        <dbReference type="ARBA" id="ARBA00081352"/>
    </source>
</evidence>